<reference evidence="2 3" key="1">
    <citation type="journal article" date="2012" name="Eukaryot. Cell">
        <title>Draft genome sequence of Aspergillus oryzae strain 3.042.</title>
        <authorList>
            <person name="Zhao G."/>
            <person name="Yao Y."/>
            <person name="Qi W."/>
            <person name="Wang C."/>
            <person name="Hou L."/>
            <person name="Zeng B."/>
            <person name="Cao X."/>
        </authorList>
    </citation>
    <scope>NUCLEOTIDE SEQUENCE [LARGE SCALE GENOMIC DNA]</scope>
    <source>
        <strain evidence="2 3">3.042</strain>
    </source>
</reference>
<dbReference type="PANTHER" id="PTHR14187">
    <property type="entry name" value="ALPHA KINASE/ELONGATION FACTOR 2 KINASE"/>
    <property type="match status" value="1"/>
</dbReference>
<dbReference type="PRINTS" id="PR00301">
    <property type="entry name" value="HEATSHOCK70"/>
</dbReference>
<dbReference type="SUPFAM" id="SSF53067">
    <property type="entry name" value="Actin-like ATPase domain"/>
    <property type="match status" value="1"/>
</dbReference>
<evidence type="ECO:0000313" key="2">
    <source>
        <dbReference type="EMBL" id="EIT81618.1"/>
    </source>
</evidence>
<sequence>MRAANLQVCCGQIQIEVEVFRTEDVDGSKTGIKWVSGPRPKVLHILSCAWWFCSFFCPDSDSLKLHSKPHTYAMPTWKTSSIAESESGFLRKTSEVRNERWGMKALVSKIKKKKKYDLDDFLVIGIDFGTTYSGAAWATVDDFERDEINLITSWPNHGREEGKAPTELFYEDGKVMWGYDIPSDADPVRWFKLLLLREEDMAEELRQSEFILRGRKMIRETGKSAIDLIADYLRALWQHTLDTIHKARSTSVIAALTFQVVITVPAIWKDYARQGMEEAARRAGILQGRPAGPTVLSFAPEPEAAALATLCERERDIESGDVYVICDAGGGTVVRTVSGLVDVMADPSSSDIQKAFTPIFADIEGLLNEQIAKSRSKSLPVKVRSYGPQFGSMLMITRISSWSAGLAPAPTSTNIYRRGTSETGLTSSNPPVSDRVAYSPLFDESRHLEKDRDWDGDEGVWRASNQMMWYLQKCPPTVTDLIEV</sequence>
<dbReference type="Gene3D" id="3.30.420.40">
    <property type="match status" value="1"/>
</dbReference>
<organism evidence="2 3">
    <name type="scientific">Aspergillus oryzae (strain 3.042)</name>
    <name type="common">Yellow koji mold</name>
    <dbReference type="NCBI Taxonomy" id="1160506"/>
    <lineage>
        <taxon>Eukaryota</taxon>
        <taxon>Fungi</taxon>
        <taxon>Dikarya</taxon>
        <taxon>Ascomycota</taxon>
        <taxon>Pezizomycotina</taxon>
        <taxon>Eurotiomycetes</taxon>
        <taxon>Eurotiomycetidae</taxon>
        <taxon>Eurotiales</taxon>
        <taxon>Aspergillaceae</taxon>
        <taxon>Aspergillus</taxon>
        <taxon>Aspergillus subgen. Circumdati</taxon>
    </lineage>
</organism>
<gene>
    <name evidence="2" type="ORF">Ao3042_01862</name>
</gene>
<dbReference type="AlphaFoldDB" id="I8U4H4"/>
<feature type="domain" description="C2H2-type" evidence="1">
    <location>
        <begin position="48"/>
        <end position="70"/>
    </location>
</feature>
<dbReference type="PANTHER" id="PTHR14187:SF5">
    <property type="entry name" value="HEAT SHOCK 70 KDA PROTEIN 12A"/>
    <property type="match status" value="1"/>
</dbReference>
<dbReference type="InterPro" id="IPR013087">
    <property type="entry name" value="Znf_C2H2_type"/>
</dbReference>
<dbReference type="OrthoDB" id="2963168at2759"/>
<proteinExistence type="predicted"/>
<protein>
    <recommendedName>
        <fullName evidence="1">C2H2-type domain-containing protein</fullName>
    </recommendedName>
</protein>
<evidence type="ECO:0000259" key="1">
    <source>
        <dbReference type="PROSITE" id="PS00028"/>
    </source>
</evidence>
<comment type="caution">
    <text evidence="2">The sequence shown here is derived from an EMBL/GenBank/DDBJ whole genome shotgun (WGS) entry which is preliminary data.</text>
</comment>
<dbReference type="InterPro" id="IPR043129">
    <property type="entry name" value="ATPase_NBD"/>
</dbReference>
<reference evidence="3" key="2">
    <citation type="submission" date="2012-06" db="EMBL/GenBank/DDBJ databases">
        <title>Comparative genomic analyses of Aspergillus oryzae 3.042 and A. oryzae RIB40 for soy-sauce fermentation.</title>
        <authorList>
            <person name="Zhao G."/>
            <person name="Hou L."/>
            <person name="Wang C."/>
            <person name="Cao X."/>
        </authorList>
    </citation>
    <scope>NUCLEOTIDE SEQUENCE [LARGE SCALE GENOMIC DNA]</scope>
    <source>
        <strain evidence="3">3.042</strain>
    </source>
</reference>
<name>I8U4H4_ASPO3</name>
<dbReference type="HOGENOM" id="CLU_009958_6_1_1"/>
<dbReference type="PROSITE" id="PS00028">
    <property type="entry name" value="ZINC_FINGER_C2H2_1"/>
    <property type="match status" value="1"/>
</dbReference>
<accession>I8U4H4</accession>
<dbReference type="EMBL" id="AKHY01000100">
    <property type="protein sequence ID" value="EIT81618.1"/>
    <property type="molecule type" value="Genomic_DNA"/>
</dbReference>
<evidence type="ECO:0000313" key="3">
    <source>
        <dbReference type="Proteomes" id="UP000002812"/>
    </source>
</evidence>
<dbReference type="Proteomes" id="UP000002812">
    <property type="component" value="Unassembled WGS sequence"/>
</dbReference>